<reference evidence="1" key="1">
    <citation type="submission" date="2020-02" db="EMBL/GenBank/DDBJ databases">
        <authorList>
            <person name="Meier V. D."/>
        </authorList>
    </citation>
    <scope>NUCLEOTIDE SEQUENCE</scope>
    <source>
        <strain evidence="1">AVDCRST_MAG73</strain>
    </source>
</reference>
<dbReference type="EMBL" id="CADCWE010000027">
    <property type="protein sequence ID" value="CAA9525134.1"/>
    <property type="molecule type" value="Genomic_DNA"/>
</dbReference>
<dbReference type="Gene3D" id="3.20.170.20">
    <property type="entry name" value="Protein of unknown function DUF952"/>
    <property type="match status" value="1"/>
</dbReference>
<name>A0A6J4TJP1_9BACT</name>
<dbReference type="PANTHER" id="PTHR34129">
    <property type="entry name" value="BLR1139 PROTEIN"/>
    <property type="match status" value="1"/>
</dbReference>
<evidence type="ECO:0008006" key="2">
    <source>
        <dbReference type="Google" id="ProtNLM"/>
    </source>
</evidence>
<dbReference type="PANTHER" id="PTHR34129:SF1">
    <property type="entry name" value="DUF952 DOMAIN-CONTAINING PROTEIN"/>
    <property type="match status" value="1"/>
</dbReference>
<sequence>MTEPLDRHAAGGLTFHLTPAEVWHRQANTDAYTPEAYPTDGFIHCTDGEANLLDVANRYYRADPRDYLVLDIDLSKVIAPVRYEDDNRIYPHIYGPLNPDAVVGIHRVKRDGNGAFVGVAGNG</sequence>
<proteinExistence type="predicted"/>
<dbReference type="AlphaFoldDB" id="A0A6J4TJP1"/>
<organism evidence="1">
    <name type="scientific">uncultured Thermomicrobiales bacterium</name>
    <dbReference type="NCBI Taxonomy" id="1645740"/>
    <lineage>
        <taxon>Bacteria</taxon>
        <taxon>Pseudomonadati</taxon>
        <taxon>Thermomicrobiota</taxon>
        <taxon>Thermomicrobia</taxon>
        <taxon>Thermomicrobiales</taxon>
        <taxon>environmental samples</taxon>
    </lineage>
</organism>
<accession>A0A6J4TJP1</accession>
<dbReference type="InterPro" id="IPR009297">
    <property type="entry name" value="DUF952"/>
</dbReference>
<dbReference type="SUPFAM" id="SSF56399">
    <property type="entry name" value="ADP-ribosylation"/>
    <property type="match status" value="1"/>
</dbReference>
<protein>
    <recommendedName>
        <fullName evidence="2">Glutathione S-transferase domain protein</fullName>
    </recommendedName>
</protein>
<gene>
    <name evidence="1" type="ORF">AVDCRST_MAG73-437</name>
</gene>
<evidence type="ECO:0000313" key="1">
    <source>
        <dbReference type="EMBL" id="CAA9525134.1"/>
    </source>
</evidence>
<dbReference type="Pfam" id="PF06108">
    <property type="entry name" value="DUF952"/>
    <property type="match status" value="1"/>
</dbReference>